<dbReference type="RefSeq" id="WP_266280594.1">
    <property type="nucleotide sequence ID" value="NZ_JAPKNF010000001.1"/>
</dbReference>
<evidence type="ECO:0000256" key="2">
    <source>
        <dbReference type="ARBA" id="ARBA00022723"/>
    </source>
</evidence>
<reference evidence="7 8" key="1">
    <citation type="submission" date="2023-07" db="EMBL/GenBank/DDBJ databases">
        <title>Genomic Encyclopedia of Type Strains, Phase IV (KMG-IV): sequencing the most valuable type-strain genomes for metagenomic binning, comparative biology and taxonomic classification.</title>
        <authorList>
            <person name="Goeker M."/>
        </authorList>
    </citation>
    <scope>NUCLEOTIDE SEQUENCE [LARGE SCALE GENOMIC DNA]</scope>
    <source>
        <strain evidence="7 8">B1-1</strain>
    </source>
</reference>
<evidence type="ECO:0000313" key="7">
    <source>
        <dbReference type="EMBL" id="MDQ0515731.1"/>
    </source>
</evidence>
<dbReference type="Pfam" id="PF00034">
    <property type="entry name" value="Cytochrom_C"/>
    <property type="match status" value="2"/>
</dbReference>
<evidence type="ECO:0000259" key="6">
    <source>
        <dbReference type="PROSITE" id="PS51007"/>
    </source>
</evidence>
<dbReference type="Proteomes" id="UP001223743">
    <property type="component" value="Unassembled WGS sequence"/>
</dbReference>
<evidence type="ECO:0000256" key="5">
    <source>
        <dbReference type="SAM" id="SignalP"/>
    </source>
</evidence>
<gene>
    <name evidence="7" type="ORF">QO015_001344</name>
</gene>
<dbReference type="PANTHER" id="PTHR35008">
    <property type="entry name" value="BLL4482 PROTEIN-RELATED"/>
    <property type="match status" value="1"/>
</dbReference>
<dbReference type="Gene3D" id="1.10.760.10">
    <property type="entry name" value="Cytochrome c-like domain"/>
    <property type="match status" value="2"/>
</dbReference>
<dbReference type="InterPro" id="IPR036909">
    <property type="entry name" value="Cyt_c-like_dom_sf"/>
</dbReference>
<evidence type="ECO:0000313" key="8">
    <source>
        <dbReference type="Proteomes" id="UP001223743"/>
    </source>
</evidence>
<keyword evidence="2 4" id="KW-0479">Metal-binding</keyword>
<protein>
    <submittedName>
        <fullName evidence="7">Mono/diheme cytochrome c family protein</fullName>
    </submittedName>
</protein>
<sequence>MKAAALTLLAGSALALLGGTALADDALVARGDYLVNGPVACGSCHTPLGPDFKPIADKTLAGGFHFDEMAFNSYSANITPDKETGIGNWTDEEIIHAIREGAQKDGRIIFPPMPVPTYNNMSDDDVKAIVAYLRTVKPVKNAVPLAKYNIPQQTMPPAKGLPAPPKTDKVAYGGYIVNALGHCFECHTTPGANGIPDFAGHLGAGGFEIKLGPGMSVMTANITSDKETGIGDWTDAEINRAITQGIGRDGKPLAPPMAYAYYKNMTDEDVDAVVAYLRTLKPISNKVEPTAFQQKAFP</sequence>
<keyword evidence="1 4" id="KW-0349">Heme</keyword>
<name>A0ABU0M469_9HYPH</name>
<dbReference type="InterPro" id="IPR009056">
    <property type="entry name" value="Cyt_c-like_dom"/>
</dbReference>
<feature type="domain" description="Cytochrome c" evidence="6">
    <location>
        <begin position="26"/>
        <end position="137"/>
    </location>
</feature>
<feature type="chain" id="PRO_5045566514" evidence="5">
    <location>
        <begin position="24"/>
        <end position="298"/>
    </location>
</feature>
<evidence type="ECO:0000256" key="3">
    <source>
        <dbReference type="ARBA" id="ARBA00023004"/>
    </source>
</evidence>
<evidence type="ECO:0000256" key="1">
    <source>
        <dbReference type="ARBA" id="ARBA00022617"/>
    </source>
</evidence>
<keyword evidence="5" id="KW-0732">Signal</keyword>
<keyword evidence="3 4" id="KW-0408">Iron</keyword>
<feature type="signal peptide" evidence="5">
    <location>
        <begin position="1"/>
        <end position="23"/>
    </location>
</feature>
<dbReference type="SUPFAM" id="SSF46626">
    <property type="entry name" value="Cytochrome c"/>
    <property type="match status" value="2"/>
</dbReference>
<dbReference type="PANTHER" id="PTHR35008:SF8">
    <property type="entry name" value="ALCOHOL DEHYDROGENASE CYTOCHROME C SUBUNIT"/>
    <property type="match status" value="1"/>
</dbReference>
<organism evidence="7 8">
    <name type="scientific">Kaistia geumhonensis</name>
    <dbReference type="NCBI Taxonomy" id="410839"/>
    <lineage>
        <taxon>Bacteria</taxon>
        <taxon>Pseudomonadati</taxon>
        <taxon>Pseudomonadota</taxon>
        <taxon>Alphaproteobacteria</taxon>
        <taxon>Hyphomicrobiales</taxon>
        <taxon>Kaistiaceae</taxon>
        <taxon>Kaistia</taxon>
    </lineage>
</organism>
<feature type="domain" description="Cytochrome c" evidence="6">
    <location>
        <begin position="168"/>
        <end position="281"/>
    </location>
</feature>
<accession>A0ABU0M469</accession>
<evidence type="ECO:0000256" key="4">
    <source>
        <dbReference type="PROSITE-ProRule" id="PRU00433"/>
    </source>
</evidence>
<comment type="caution">
    <text evidence="7">The sequence shown here is derived from an EMBL/GenBank/DDBJ whole genome shotgun (WGS) entry which is preliminary data.</text>
</comment>
<dbReference type="InterPro" id="IPR051459">
    <property type="entry name" value="Cytochrome_c-type_DH"/>
</dbReference>
<proteinExistence type="predicted"/>
<dbReference type="EMBL" id="JAUSWJ010000001">
    <property type="protein sequence ID" value="MDQ0515731.1"/>
    <property type="molecule type" value="Genomic_DNA"/>
</dbReference>
<dbReference type="PROSITE" id="PS51007">
    <property type="entry name" value="CYTC"/>
    <property type="match status" value="2"/>
</dbReference>
<keyword evidence="8" id="KW-1185">Reference proteome</keyword>